<dbReference type="PANTHER" id="PTHR10545:SF29">
    <property type="entry name" value="GH14572P-RELATED"/>
    <property type="match status" value="1"/>
</dbReference>
<evidence type="ECO:0000256" key="2">
    <source>
        <dbReference type="ARBA" id="ARBA00023315"/>
    </source>
</evidence>
<evidence type="ECO:0000313" key="5">
    <source>
        <dbReference type="Proteomes" id="UP001227317"/>
    </source>
</evidence>
<comment type="caution">
    <text evidence="4">The sequence shown here is derived from an EMBL/GenBank/DDBJ whole genome shotgun (WGS) entry which is preliminary data.</text>
</comment>
<evidence type="ECO:0000259" key="3">
    <source>
        <dbReference type="PROSITE" id="PS51186"/>
    </source>
</evidence>
<dbReference type="Gene3D" id="3.40.630.30">
    <property type="match status" value="1"/>
</dbReference>
<dbReference type="PROSITE" id="PS51186">
    <property type="entry name" value="GNAT"/>
    <property type="match status" value="1"/>
</dbReference>
<keyword evidence="1" id="KW-0808">Transferase</keyword>
<accession>A0ABU0WMV9</accession>
<dbReference type="CDD" id="cd04301">
    <property type="entry name" value="NAT_SF"/>
    <property type="match status" value="1"/>
</dbReference>
<name>A0ABU0WMV9_9PROT</name>
<dbReference type="InterPro" id="IPR016181">
    <property type="entry name" value="Acyl_CoA_acyltransferase"/>
</dbReference>
<keyword evidence="2" id="KW-0012">Acyltransferase</keyword>
<dbReference type="PANTHER" id="PTHR10545">
    <property type="entry name" value="DIAMINE N-ACETYLTRANSFERASE"/>
    <property type="match status" value="1"/>
</dbReference>
<dbReference type="SUPFAM" id="SSF55729">
    <property type="entry name" value="Acyl-CoA N-acyltransferases (Nat)"/>
    <property type="match status" value="1"/>
</dbReference>
<protein>
    <submittedName>
        <fullName evidence="4">GNAT family N-acetyltransferase</fullName>
    </submittedName>
</protein>
<dbReference type="InterPro" id="IPR051016">
    <property type="entry name" value="Diverse_Substrate_AcTransf"/>
</dbReference>
<dbReference type="Pfam" id="PF00583">
    <property type="entry name" value="Acetyltransf_1"/>
    <property type="match status" value="1"/>
</dbReference>
<feature type="domain" description="N-acetyltransferase" evidence="3">
    <location>
        <begin position="27"/>
        <end position="182"/>
    </location>
</feature>
<dbReference type="RefSeq" id="WP_306710228.1">
    <property type="nucleotide sequence ID" value="NZ_JAUJFI010000153.1"/>
</dbReference>
<dbReference type="Proteomes" id="UP001227317">
    <property type="component" value="Unassembled WGS sequence"/>
</dbReference>
<organism evidence="4 5">
    <name type="scientific">Azospirillum isscasi</name>
    <dbReference type="NCBI Taxonomy" id="3053926"/>
    <lineage>
        <taxon>Bacteria</taxon>
        <taxon>Pseudomonadati</taxon>
        <taxon>Pseudomonadota</taxon>
        <taxon>Alphaproteobacteria</taxon>
        <taxon>Rhodospirillales</taxon>
        <taxon>Azospirillaceae</taxon>
        <taxon>Azospirillum</taxon>
    </lineage>
</organism>
<dbReference type="EMBL" id="JAUJFI010000153">
    <property type="protein sequence ID" value="MDQ2105575.1"/>
    <property type="molecule type" value="Genomic_DNA"/>
</dbReference>
<gene>
    <name evidence="4" type="ORF">QSG27_22955</name>
</gene>
<proteinExistence type="predicted"/>
<sequence length="186" mass="21044">MAKRLLPGGRRGYRRATLKPGADMPIVTVRPAAEADCPTILRFVRELAEFENEPHAVKATEEDFRRDGWGERPVFEALIAELDGRPVGFALCFRNYSTWEGRAGIFVEDLYVTPEARRYGVGRKLLATVAKLAAERGCRRVDLNVLDWNPARDFYQRIGFKQMEEWLPYRLTGDAIAALAAQAEEA</sequence>
<reference evidence="4 5" key="1">
    <citation type="submission" date="2023-06" db="EMBL/GenBank/DDBJ databases">
        <title>Azospirillum isscasensis sp.nov, a bacterium isolated from rhizosphere soil of rice.</title>
        <authorList>
            <person name="Wang H."/>
        </authorList>
    </citation>
    <scope>NUCLEOTIDE SEQUENCE [LARGE SCALE GENOMIC DNA]</scope>
    <source>
        <strain evidence="4 5">C340-1</strain>
    </source>
</reference>
<evidence type="ECO:0000256" key="1">
    <source>
        <dbReference type="ARBA" id="ARBA00022679"/>
    </source>
</evidence>
<evidence type="ECO:0000313" key="4">
    <source>
        <dbReference type="EMBL" id="MDQ2105575.1"/>
    </source>
</evidence>
<dbReference type="InterPro" id="IPR000182">
    <property type="entry name" value="GNAT_dom"/>
</dbReference>
<keyword evidence="5" id="KW-1185">Reference proteome</keyword>